<dbReference type="Pfam" id="PF08240">
    <property type="entry name" value="ADH_N"/>
    <property type="match status" value="1"/>
</dbReference>
<dbReference type="BioCyc" id="LBIF456481:LEPBI_RS07600-MONOMER"/>
<dbReference type="InterPro" id="IPR050700">
    <property type="entry name" value="YIM1/Zinc_Alcohol_DH_Fams"/>
</dbReference>
<dbReference type="Gene3D" id="3.90.180.10">
    <property type="entry name" value="Medium-chain alcohol dehydrogenases, catalytic domain"/>
    <property type="match status" value="1"/>
</dbReference>
<dbReference type="InterPro" id="IPR011032">
    <property type="entry name" value="GroES-like_sf"/>
</dbReference>
<dbReference type="Pfam" id="PF13602">
    <property type="entry name" value="ADH_zinc_N_2"/>
    <property type="match status" value="1"/>
</dbReference>
<keyword evidence="2" id="KW-0560">Oxidoreductase</keyword>
<dbReference type="SMART" id="SM00829">
    <property type="entry name" value="PKS_ER"/>
    <property type="match status" value="1"/>
</dbReference>
<dbReference type="STRING" id="456481.LEPBI_I1544"/>
<dbReference type="InterPro" id="IPR020843">
    <property type="entry name" value="ER"/>
</dbReference>
<evidence type="ECO:0000313" key="3">
    <source>
        <dbReference type="Proteomes" id="UP000001847"/>
    </source>
</evidence>
<organism evidence="2 3">
    <name type="scientific">Leptospira biflexa serovar Patoc (strain Patoc 1 / ATCC 23582 / Paris)</name>
    <dbReference type="NCBI Taxonomy" id="456481"/>
    <lineage>
        <taxon>Bacteria</taxon>
        <taxon>Pseudomonadati</taxon>
        <taxon>Spirochaetota</taxon>
        <taxon>Spirochaetia</taxon>
        <taxon>Leptospirales</taxon>
        <taxon>Leptospiraceae</taxon>
        <taxon>Leptospira</taxon>
    </lineage>
</organism>
<dbReference type="PANTHER" id="PTHR11695">
    <property type="entry name" value="ALCOHOL DEHYDROGENASE RELATED"/>
    <property type="match status" value="1"/>
</dbReference>
<dbReference type="Gene3D" id="3.40.50.720">
    <property type="entry name" value="NAD(P)-binding Rossmann-like Domain"/>
    <property type="match status" value="1"/>
</dbReference>
<dbReference type="PANTHER" id="PTHR11695:SF294">
    <property type="entry name" value="RETICULON-4-INTERACTING PROTEIN 1, MITOCHONDRIAL"/>
    <property type="match status" value="1"/>
</dbReference>
<name>B0SQJ3_LEPBP</name>
<dbReference type="InterPro" id="IPR036291">
    <property type="entry name" value="NAD(P)-bd_dom_sf"/>
</dbReference>
<evidence type="ECO:0000259" key="1">
    <source>
        <dbReference type="SMART" id="SM00829"/>
    </source>
</evidence>
<dbReference type="KEGG" id="lbi:LEPBI_I1544"/>
<dbReference type="CDD" id="cd05289">
    <property type="entry name" value="MDR_like_2"/>
    <property type="match status" value="1"/>
</dbReference>
<dbReference type="OrthoDB" id="9792162at2"/>
<dbReference type="EC" id="1.6.5.5" evidence="2"/>
<feature type="domain" description="Enoyl reductase (ER)" evidence="1">
    <location>
        <begin position="11"/>
        <end position="330"/>
    </location>
</feature>
<sequence length="333" mass="36987">MKAFTINRYNKHQNLQLTEVSDPILNDHDVLVQIHAAGINLLDSKLKSGEFKLILPYQLPLILGHDFAGIILKVGPKVQKFKIGEEVFGRVRDFRIGTFAEQIAVSEDDIAKKPKHLTMEEAASIPLVGLTSWQALVENANIQKGQKVFIQAGSGGVGTFAIQLAKVLGAEVATTTSHSNFELVKRLGADTIIDYKTTDFESILKDYDVVIHSQDGKTLHKSLRILKPGGKLISISGPPDINFAKEMKFPWFLQFVIRMLSLSANKKAKERNVQYSFLFMKANGSQLNQISNLINEGRIQPVIDKIYPFEALNDALAYVESGRAKGKVVVKML</sequence>
<dbReference type="RefSeq" id="WP_012388530.1">
    <property type="nucleotide sequence ID" value="NC_010602.1"/>
</dbReference>
<dbReference type="HOGENOM" id="CLU_026673_3_3_12"/>
<reference evidence="2 3" key="1">
    <citation type="journal article" date="2008" name="PLoS ONE">
        <title>Genome sequence of the saprophyte Leptospira biflexa provides insights into the evolution of Leptospira and the pathogenesis of leptospirosis.</title>
        <authorList>
            <person name="Picardeau M."/>
            <person name="Bulach D.M."/>
            <person name="Bouchier C."/>
            <person name="Zuerner R.L."/>
            <person name="Zidane N."/>
            <person name="Wilson P.J."/>
            <person name="Creno S."/>
            <person name="Kuczek E.S."/>
            <person name="Bommezzadri S."/>
            <person name="Davis J.C."/>
            <person name="McGrath A."/>
            <person name="Johnson M.J."/>
            <person name="Boursaux-Eude C."/>
            <person name="Seemann T."/>
            <person name="Rouy Z."/>
            <person name="Coppel R.L."/>
            <person name="Rood J.I."/>
            <person name="Lajus A."/>
            <person name="Davies J.K."/>
            <person name="Medigue C."/>
            <person name="Adler B."/>
        </authorList>
    </citation>
    <scope>NUCLEOTIDE SEQUENCE [LARGE SCALE GENOMIC DNA]</scope>
    <source>
        <strain evidence="3">Patoc 1 / ATCC 23582 / Paris</strain>
    </source>
</reference>
<accession>B0SQJ3</accession>
<proteinExistence type="predicted"/>
<dbReference type="InterPro" id="IPR013154">
    <property type="entry name" value="ADH-like_N"/>
</dbReference>
<protein>
    <submittedName>
        <fullName evidence="2">Putative zinc-containing alcohol dehydrogenase superfamily</fullName>
        <ecNumber evidence="2">1.6.5.5</ecNumber>
    </submittedName>
</protein>
<dbReference type="Proteomes" id="UP000001847">
    <property type="component" value="Chromosome I"/>
</dbReference>
<dbReference type="EMBL" id="CP000786">
    <property type="protein sequence ID" value="ABZ97651.1"/>
    <property type="molecule type" value="Genomic_DNA"/>
</dbReference>
<dbReference type="SUPFAM" id="SSF50129">
    <property type="entry name" value="GroES-like"/>
    <property type="match status" value="1"/>
</dbReference>
<keyword evidence="3" id="KW-1185">Reference proteome</keyword>
<dbReference type="GO" id="GO:0003960">
    <property type="term" value="F:quinone reductase (NADPH) activity"/>
    <property type="evidence" value="ECO:0007669"/>
    <property type="project" value="UniProtKB-EC"/>
</dbReference>
<evidence type="ECO:0000313" key="2">
    <source>
        <dbReference type="EMBL" id="ABZ97651.1"/>
    </source>
</evidence>
<dbReference type="SUPFAM" id="SSF51735">
    <property type="entry name" value="NAD(P)-binding Rossmann-fold domains"/>
    <property type="match status" value="1"/>
</dbReference>
<gene>
    <name evidence="2" type="ordered locus">LEPBI_I1544</name>
</gene>
<dbReference type="AlphaFoldDB" id="B0SQJ3"/>